<evidence type="ECO:0000256" key="4">
    <source>
        <dbReference type="ARBA" id="ARBA00022833"/>
    </source>
</evidence>
<proteinExistence type="predicted"/>
<dbReference type="PANTHER" id="PTHR37418">
    <property type="entry name" value="3-KETO-5-AMINOHEXANOATE CLEAVAGE ENZYME-RELATED"/>
    <property type="match status" value="1"/>
</dbReference>
<evidence type="ECO:0000256" key="1">
    <source>
        <dbReference type="ARBA" id="ARBA00001947"/>
    </source>
</evidence>
<dbReference type="Gene3D" id="3.20.20.70">
    <property type="entry name" value="Aldolase class I"/>
    <property type="match status" value="1"/>
</dbReference>
<evidence type="ECO:0000256" key="2">
    <source>
        <dbReference type="ARBA" id="ARBA00022679"/>
    </source>
</evidence>
<protein>
    <submittedName>
        <fullName evidence="5">3-keto-5-aminohexanoate cleavage protein</fullName>
    </submittedName>
</protein>
<keyword evidence="6" id="KW-1185">Reference proteome</keyword>
<dbReference type="Pfam" id="PF05853">
    <property type="entry name" value="BKACE"/>
    <property type="match status" value="1"/>
</dbReference>
<keyword evidence="2" id="KW-0808">Transferase</keyword>
<name>A0ABT1QW11_9GAMM</name>
<keyword evidence="4" id="KW-0862">Zinc</keyword>
<evidence type="ECO:0000313" key="6">
    <source>
        <dbReference type="Proteomes" id="UP001165498"/>
    </source>
</evidence>
<dbReference type="EMBL" id="JANFQO010000017">
    <property type="protein sequence ID" value="MCQ4166458.1"/>
    <property type="molecule type" value="Genomic_DNA"/>
</dbReference>
<sequence>MEKAIVTCSLTGVLTDPRQHPVPVTVAEMAASARDAYNAGAAVMHLHFRNQEPGKGHLPSWDPQLAAGIAQAIREACPGVVLNFSTGTVGADISGPLACLEQCKPEMAAMNSGSLNYLKATSAGEWAWKPLLFDNPVDKIAAYLKVMHENGITPECECFDVGILRSISMFRQVGLMRDPLHVSLVMGVASGMPADVELLQVLMKYLPQGAHWQGIVIGRQEVWPVHRRVAELGGHLRTGVEDTFYLPDGSRTTGNGPLIAALVRLARDCGREIASPDEARAAIARRAA</sequence>
<dbReference type="RefSeq" id="WP_255915645.1">
    <property type="nucleotide sequence ID" value="NZ_JANFQO010000017.1"/>
</dbReference>
<dbReference type="InterPro" id="IPR013785">
    <property type="entry name" value="Aldolase_TIM"/>
</dbReference>
<dbReference type="PANTHER" id="PTHR37418:SF2">
    <property type="entry name" value="3-KETO-5-AMINOHEXANOATE CLEAVAGE ENZYME"/>
    <property type="match status" value="1"/>
</dbReference>
<dbReference type="InterPro" id="IPR008567">
    <property type="entry name" value="BKACE"/>
</dbReference>
<dbReference type="Proteomes" id="UP001165498">
    <property type="component" value="Unassembled WGS sequence"/>
</dbReference>
<organism evidence="5 6">
    <name type="scientific">Tahibacter harae</name>
    <dbReference type="NCBI Taxonomy" id="2963937"/>
    <lineage>
        <taxon>Bacteria</taxon>
        <taxon>Pseudomonadati</taxon>
        <taxon>Pseudomonadota</taxon>
        <taxon>Gammaproteobacteria</taxon>
        <taxon>Lysobacterales</taxon>
        <taxon>Rhodanobacteraceae</taxon>
        <taxon>Tahibacter</taxon>
    </lineage>
</organism>
<gene>
    <name evidence="5" type="ORF">NM961_17195</name>
</gene>
<evidence type="ECO:0000256" key="3">
    <source>
        <dbReference type="ARBA" id="ARBA00022723"/>
    </source>
</evidence>
<comment type="cofactor">
    <cofactor evidence="1">
        <name>Zn(2+)</name>
        <dbReference type="ChEBI" id="CHEBI:29105"/>
    </cofactor>
</comment>
<comment type="caution">
    <text evidence="5">The sequence shown here is derived from an EMBL/GenBank/DDBJ whole genome shotgun (WGS) entry which is preliminary data.</text>
</comment>
<keyword evidence="3" id="KW-0479">Metal-binding</keyword>
<evidence type="ECO:0000313" key="5">
    <source>
        <dbReference type="EMBL" id="MCQ4166458.1"/>
    </source>
</evidence>
<reference evidence="5" key="1">
    <citation type="submission" date="2022-07" db="EMBL/GenBank/DDBJ databases">
        <title>Tahibacter sp., a new gammaproteobacterium isolated from the silt sample collected at pig farm.</title>
        <authorList>
            <person name="Chen H."/>
        </authorList>
    </citation>
    <scope>NUCLEOTIDE SEQUENCE</scope>
    <source>
        <strain evidence="5">P2K</strain>
    </source>
</reference>
<accession>A0ABT1QW11</accession>